<dbReference type="InterPro" id="IPR042185">
    <property type="entry name" value="Serpin_sf_2"/>
</dbReference>
<dbReference type="SMART" id="SM00093">
    <property type="entry name" value="SERPIN"/>
    <property type="match status" value="1"/>
</dbReference>
<sequence>MSNFHLCLLLAGLCALASCHHVPGHQGGHDGHEHPEDEHPHPESHQESGHMPCLKIAPNSADFAFKFYRQIAPEAAGKNIFFSPVSISTAFMLVTLGANGVTLDQIFSGMGFNQSVMSKKEIDDGFHHLLQLRNRPQAQIELSIGNAIFSTDRFPVKQKAMDEARELLHADVMHADFQNTKDSVNQINSYVEKKTNGKLVEVVSDLDPDTVMVLLNYIVMKGYWEKPFDPQSTRKRDFFVNNETTVQVDMMHRDGYYYTYRDEELGCKVVRIPYRGNASALFILPDKGKLHQVEQALGPEALLRWKTSERQQRIDLSLPKVTMRTSYDVKELIKGLGVTEVFTDQADLTGFTEQRKLKISKVVHKAYLNIHENGTEAAATTVIEMVPTSLPPRVAFERPYLVVVVEHLAHALLFVGRVVNPNEH</sequence>
<evidence type="ECO:0000256" key="8">
    <source>
        <dbReference type="SAM" id="SignalP"/>
    </source>
</evidence>
<dbReference type="InterPro" id="IPR000215">
    <property type="entry name" value="Serpin_fam"/>
</dbReference>
<name>A0ABM1KJB9_GEKJA</name>
<feature type="chain" id="PRO_5045982174" evidence="8">
    <location>
        <begin position="20"/>
        <end position="424"/>
    </location>
</feature>
<evidence type="ECO:0000313" key="10">
    <source>
        <dbReference type="Proteomes" id="UP000694871"/>
    </source>
</evidence>
<dbReference type="Gene3D" id="2.30.39.10">
    <property type="entry name" value="Alpha-1-antitrypsin, domain 1"/>
    <property type="match status" value="1"/>
</dbReference>
<dbReference type="Gene3D" id="3.30.497.10">
    <property type="entry name" value="Antithrombin, subunit I, domain 2"/>
    <property type="match status" value="1"/>
</dbReference>
<organism evidence="10 11">
    <name type="scientific">Gekko japonicus</name>
    <name type="common">Schlegel's Japanese gecko</name>
    <dbReference type="NCBI Taxonomy" id="146911"/>
    <lineage>
        <taxon>Eukaryota</taxon>
        <taxon>Metazoa</taxon>
        <taxon>Chordata</taxon>
        <taxon>Craniata</taxon>
        <taxon>Vertebrata</taxon>
        <taxon>Euteleostomi</taxon>
        <taxon>Lepidosauria</taxon>
        <taxon>Squamata</taxon>
        <taxon>Bifurcata</taxon>
        <taxon>Gekkota</taxon>
        <taxon>Gekkonidae</taxon>
        <taxon>Gekkoninae</taxon>
        <taxon>Gekko</taxon>
    </lineage>
</organism>
<feature type="signal peptide" evidence="8">
    <location>
        <begin position="1"/>
        <end position="19"/>
    </location>
</feature>
<dbReference type="PANTHER" id="PTHR11461">
    <property type="entry name" value="SERINE PROTEASE INHIBITOR, SERPIN"/>
    <property type="match status" value="1"/>
</dbReference>
<evidence type="ECO:0000256" key="3">
    <source>
        <dbReference type="ARBA" id="ARBA00022729"/>
    </source>
</evidence>
<dbReference type="InterPro" id="IPR023796">
    <property type="entry name" value="Serpin_dom"/>
</dbReference>
<feature type="domain" description="Serpin" evidence="9">
    <location>
        <begin position="65"/>
        <end position="421"/>
    </location>
</feature>
<feature type="compositionally biased region" description="Basic and acidic residues" evidence="7">
    <location>
        <begin position="27"/>
        <end position="48"/>
    </location>
</feature>
<dbReference type="Proteomes" id="UP000694871">
    <property type="component" value="Unplaced"/>
</dbReference>
<keyword evidence="3 8" id="KW-0732">Signal</keyword>
<accession>A0ABM1KJB9</accession>
<dbReference type="Pfam" id="PF00079">
    <property type="entry name" value="Serpin"/>
    <property type="match status" value="1"/>
</dbReference>
<evidence type="ECO:0000256" key="2">
    <source>
        <dbReference type="ARBA" id="ARBA00022690"/>
    </source>
</evidence>
<protein>
    <submittedName>
        <fullName evidence="11">Alpha-1-antiproteinase-like</fullName>
    </submittedName>
</protein>
<keyword evidence="4" id="KW-0722">Serine protease inhibitor</keyword>
<keyword evidence="10" id="KW-1185">Reference proteome</keyword>
<evidence type="ECO:0000313" key="11">
    <source>
        <dbReference type="RefSeq" id="XP_015273806.1"/>
    </source>
</evidence>
<evidence type="ECO:0000256" key="1">
    <source>
        <dbReference type="ARBA" id="ARBA00009500"/>
    </source>
</evidence>
<reference evidence="11" key="1">
    <citation type="submission" date="2025-08" db="UniProtKB">
        <authorList>
            <consortium name="RefSeq"/>
        </authorList>
    </citation>
    <scope>IDENTIFICATION</scope>
</reference>
<keyword evidence="5" id="KW-0325">Glycoprotein</keyword>
<comment type="similarity">
    <text evidence="1 6">Belongs to the serpin family.</text>
</comment>
<proteinExistence type="inferred from homology"/>
<evidence type="ECO:0000256" key="5">
    <source>
        <dbReference type="ARBA" id="ARBA00023180"/>
    </source>
</evidence>
<dbReference type="CDD" id="cd19548">
    <property type="entry name" value="serpinA_A1AT-like"/>
    <property type="match status" value="1"/>
</dbReference>
<evidence type="ECO:0000259" key="9">
    <source>
        <dbReference type="SMART" id="SM00093"/>
    </source>
</evidence>
<keyword evidence="2" id="KW-0646">Protease inhibitor</keyword>
<dbReference type="RefSeq" id="XP_015273806.1">
    <property type="nucleotide sequence ID" value="XM_015418320.1"/>
</dbReference>
<evidence type="ECO:0000256" key="4">
    <source>
        <dbReference type="ARBA" id="ARBA00022900"/>
    </source>
</evidence>
<feature type="region of interest" description="Disordered" evidence="7">
    <location>
        <begin position="25"/>
        <end position="49"/>
    </location>
</feature>
<evidence type="ECO:0000256" key="7">
    <source>
        <dbReference type="SAM" id="MobiDB-lite"/>
    </source>
</evidence>
<dbReference type="InterPro" id="IPR042178">
    <property type="entry name" value="Serpin_sf_1"/>
</dbReference>
<dbReference type="PANTHER" id="PTHR11461:SF165">
    <property type="entry name" value="ALPHA-1-ANTITRYPSIN"/>
    <property type="match status" value="1"/>
</dbReference>
<dbReference type="InterPro" id="IPR036186">
    <property type="entry name" value="Serpin_sf"/>
</dbReference>
<gene>
    <name evidence="11" type="primary">LOC107116428</name>
</gene>
<dbReference type="GeneID" id="107116428"/>
<dbReference type="Gene3D" id="2.10.310.10">
    <property type="entry name" value="Serpins superfamily"/>
    <property type="match status" value="1"/>
</dbReference>
<dbReference type="SUPFAM" id="SSF56574">
    <property type="entry name" value="Serpins"/>
    <property type="match status" value="1"/>
</dbReference>
<evidence type="ECO:0000256" key="6">
    <source>
        <dbReference type="RuleBase" id="RU000411"/>
    </source>
</evidence>